<dbReference type="InterPro" id="IPR029058">
    <property type="entry name" value="AB_hydrolase_fold"/>
</dbReference>
<dbReference type="STRING" id="351160.RCIX270"/>
<dbReference type="PATRIC" id="fig|351160.9.peg.2496"/>
<dbReference type="eggNOG" id="arCOG02768">
    <property type="taxonomic scope" value="Archaea"/>
</dbReference>
<evidence type="ECO:0000313" key="6">
    <source>
        <dbReference type="Proteomes" id="UP000000663"/>
    </source>
</evidence>
<reference evidence="5 6" key="1">
    <citation type="journal article" date="2006" name="Science">
        <title>Genome of rice cluster I archaea -- the key methane producers in the rice rhizosphere.</title>
        <authorList>
            <person name="Erkel C."/>
            <person name="Kube M."/>
            <person name="Reinhardt R."/>
            <person name="Liesack W."/>
        </authorList>
    </citation>
    <scope>NUCLEOTIDE SEQUENCE [LARGE SCALE GENOMIC DNA]</scope>
    <source>
        <strain evidence="6">DSM 22066 / NBRC 105507 / MRE50</strain>
    </source>
</reference>
<dbReference type="PANTHER" id="PTHR10272">
    <property type="entry name" value="PLATELET-ACTIVATING FACTOR ACETYLHYDROLASE"/>
    <property type="match status" value="1"/>
</dbReference>
<dbReference type="AlphaFoldDB" id="Q0W7A5"/>
<feature type="transmembrane region" description="Helical" evidence="4">
    <location>
        <begin position="127"/>
        <end position="147"/>
    </location>
</feature>
<dbReference type="GO" id="GO:0016042">
    <property type="term" value="P:lipid catabolic process"/>
    <property type="evidence" value="ECO:0007669"/>
    <property type="project" value="UniProtKB-KW"/>
</dbReference>
<dbReference type="GO" id="GO:0003847">
    <property type="term" value="F:1-alkyl-2-acetylglycerophosphocholine esterase activity"/>
    <property type="evidence" value="ECO:0007669"/>
    <property type="project" value="TreeGrafter"/>
</dbReference>
<proteinExistence type="predicted"/>
<feature type="transmembrane region" description="Helical" evidence="4">
    <location>
        <begin position="95"/>
        <end position="115"/>
    </location>
</feature>
<dbReference type="SUPFAM" id="SSF53474">
    <property type="entry name" value="alpha/beta-Hydrolases"/>
    <property type="match status" value="1"/>
</dbReference>
<keyword evidence="4" id="KW-0812">Transmembrane</keyword>
<protein>
    <submittedName>
        <fullName evidence="5">Predicted acetylhydrolase</fullName>
    </submittedName>
</protein>
<feature type="transmembrane region" description="Helical" evidence="4">
    <location>
        <begin position="177"/>
        <end position="200"/>
    </location>
</feature>
<dbReference type="Proteomes" id="UP000000663">
    <property type="component" value="Chromosome"/>
</dbReference>
<dbReference type="KEGG" id="rci:RCIX270"/>
<organism evidence="5 6">
    <name type="scientific">Methanocella arvoryzae (strain DSM 22066 / NBRC 105507 / MRE50)</name>
    <dbReference type="NCBI Taxonomy" id="351160"/>
    <lineage>
        <taxon>Archaea</taxon>
        <taxon>Methanobacteriati</taxon>
        <taxon>Methanobacteriota</taxon>
        <taxon>Stenosarchaea group</taxon>
        <taxon>Methanomicrobia</taxon>
        <taxon>Methanocellales</taxon>
        <taxon>Methanocellaceae</taxon>
        <taxon>Methanocella</taxon>
    </lineage>
</organism>
<evidence type="ECO:0000256" key="1">
    <source>
        <dbReference type="ARBA" id="ARBA00022801"/>
    </source>
</evidence>
<accession>Q0W7A5</accession>
<feature type="transmembrane region" description="Helical" evidence="4">
    <location>
        <begin position="153"/>
        <end position="170"/>
    </location>
</feature>
<dbReference type="Gene3D" id="3.40.50.1820">
    <property type="entry name" value="alpha/beta hydrolase"/>
    <property type="match status" value="1"/>
</dbReference>
<evidence type="ECO:0000256" key="2">
    <source>
        <dbReference type="ARBA" id="ARBA00022963"/>
    </source>
</evidence>
<sequence length="644" mass="69696">MAIVFAGSGLLVHLAGIAGIVMVPIALAVPGYGWSGLKDFLGRMARWKVRPVWYVLAVLLPLGVEVAALAIYGLYHGLSLPLSLNFWDLANVAGMFIKILYVMAITTAFSGFLLTRASEKHAVVIKGLIFTGSLYLSMALFIVAALVSDGNNVWLFAGLIPAGFIALWIYEKAEKSLLIPGLFLTCFMAFQLLSPVNWYLTGGFPGPRIVGVALYLASAAIMAAGAMSDKYKDRMPALLAALVVLATLASAVCIATVNTGISYPEPSGPYKVGKVAYDWVDENRTEIATGNSTYRELMVYVWYPADVPGNLTEAPAMDATTARGVRAGNVFSTAFLEGLSDHAYPAPPVAAGRSRYPVLLMSHGDGSSPLLMAVTATDLASHGYVVAGISHTYNSRGTMFPDGRILESDFNYTLIQNDPYDFNLSYYENAKLWARHNAEVELREADDVSFVLDRMEALNQSDDLFRGRIDTARAGTLGFSLGGAAAISSAERDDRIKAASDLDGALYHNVSIDKPTLLFLRGSRLSYDRPYDAVNQGLLTREQFEELKTIWDGYQMQVYTAPSTAYYVGIKGTEHGNFNDLGALGLPIDAGPVDGRHASRIINAYLVAFFDRHLTGLDSPLLNGTQAYPEDVFRSRVNGTEVAG</sequence>
<keyword evidence="1" id="KW-0378">Hydrolase</keyword>
<dbReference type="Pfam" id="PF03403">
    <property type="entry name" value="PAF-AH_p_II"/>
    <property type="match status" value="1"/>
</dbReference>
<feature type="transmembrane region" description="Helical" evidence="4">
    <location>
        <begin position="52"/>
        <end position="75"/>
    </location>
</feature>
<name>Q0W7A5_METAR</name>
<feature type="transmembrane region" description="Helical" evidence="4">
    <location>
        <begin position="12"/>
        <end position="32"/>
    </location>
</feature>
<gene>
    <name evidence="5" type="ORF">RCIX270</name>
</gene>
<evidence type="ECO:0000256" key="4">
    <source>
        <dbReference type="SAM" id="Phobius"/>
    </source>
</evidence>
<dbReference type="PANTHER" id="PTHR10272:SF0">
    <property type="entry name" value="PLATELET-ACTIVATING FACTOR ACETYLHYDROLASE"/>
    <property type="match status" value="1"/>
</dbReference>
<keyword evidence="3" id="KW-0443">Lipid metabolism</keyword>
<dbReference type="EMBL" id="AM114193">
    <property type="protein sequence ID" value="CAJ35738.1"/>
    <property type="molecule type" value="Genomic_DNA"/>
</dbReference>
<feature type="transmembrane region" description="Helical" evidence="4">
    <location>
        <begin position="206"/>
        <end position="225"/>
    </location>
</feature>
<keyword evidence="4" id="KW-1133">Transmembrane helix</keyword>
<feature type="transmembrane region" description="Helical" evidence="4">
    <location>
        <begin position="237"/>
        <end position="257"/>
    </location>
</feature>
<evidence type="ECO:0000313" key="5">
    <source>
        <dbReference type="EMBL" id="CAJ35738.1"/>
    </source>
</evidence>
<keyword evidence="2" id="KW-0442">Lipid degradation</keyword>
<evidence type="ECO:0000256" key="3">
    <source>
        <dbReference type="ARBA" id="ARBA00023098"/>
    </source>
</evidence>
<keyword evidence="6" id="KW-1185">Reference proteome</keyword>
<keyword evidence="4" id="KW-0472">Membrane</keyword>